<evidence type="ECO:0000313" key="3">
    <source>
        <dbReference type="Proteomes" id="UP000179115"/>
    </source>
</evidence>
<feature type="signal peptide" evidence="1">
    <location>
        <begin position="1"/>
        <end position="20"/>
    </location>
</feature>
<dbReference type="EMBL" id="MFLV01000011">
    <property type="protein sequence ID" value="OGG71646.1"/>
    <property type="molecule type" value="Genomic_DNA"/>
</dbReference>
<proteinExistence type="predicted"/>
<sequence>MVFRFLLMLALLALSGCETLQCGSYGTLAYLQGEDRQESAMRGLYMYWGCRKVYEVARRDS</sequence>
<reference evidence="2 3" key="1">
    <citation type="journal article" date="2016" name="Nat. Commun.">
        <title>Thousands of microbial genomes shed light on interconnected biogeochemical processes in an aquifer system.</title>
        <authorList>
            <person name="Anantharaman K."/>
            <person name="Brown C.T."/>
            <person name="Hug L.A."/>
            <person name="Sharon I."/>
            <person name="Castelle C.J."/>
            <person name="Probst A.J."/>
            <person name="Thomas B.C."/>
            <person name="Singh A."/>
            <person name="Wilkins M.J."/>
            <person name="Karaoz U."/>
            <person name="Brodie E.L."/>
            <person name="Williams K.H."/>
            <person name="Hubbard S.S."/>
            <person name="Banfield J.F."/>
        </authorList>
    </citation>
    <scope>NUCLEOTIDE SEQUENCE [LARGE SCALE GENOMIC DNA]</scope>
</reference>
<dbReference type="Proteomes" id="UP000179115">
    <property type="component" value="Unassembled WGS sequence"/>
</dbReference>
<feature type="chain" id="PRO_5009524155" evidence="1">
    <location>
        <begin position="21"/>
        <end position="61"/>
    </location>
</feature>
<dbReference type="PROSITE" id="PS51257">
    <property type="entry name" value="PROKAR_LIPOPROTEIN"/>
    <property type="match status" value="1"/>
</dbReference>
<organism evidence="2 3">
    <name type="scientific">Candidatus Kaiserbacteria bacterium RIFCSPLOWO2_01_FULL_51_21</name>
    <dbReference type="NCBI Taxonomy" id="1798508"/>
    <lineage>
        <taxon>Bacteria</taxon>
        <taxon>Candidatus Kaiseribacteriota</taxon>
    </lineage>
</organism>
<gene>
    <name evidence="2" type="ORF">A3A35_00560</name>
</gene>
<dbReference type="STRING" id="1798508.A3A35_00560"/>
<name>A0A1F6EDC5_9BACT</name>
<comment type="caution">
    <text evidence="2">The sequence shown here is derived from an EMBL/GenBank/DDBJ whole genome shotgun (WGS) entry which is preliminary data.</text>
</comment>
<evidence type="ECO:0000313" key="2">
    <source>
        <dbReference type="EMBL" id="OGG71646.1"/>
    </source>
</evidence>
<keyword evidence="1" id="KW-0732">Signal</keyword>
<evidence type="ECO:0000256" key="1">
    <source>
        <dbReference type="SAM" id="SignalP"/>
    </source>
</evidence>
<dbReference type="AlphaFoldDB" id="A0A1F6EDC5"/>
<protein>
    <submittedName>
        <fullName evidence="2">Uncharacterized protein</fullName>
    </submittedName>
</protein>
<accession>A0A1F6EDC5</accession>